<accession>A0A2A9NU76</accession>
<dbReference type="Gene3D" id="2.60.40.10">
    <property type="entry name" value="Immunoglobulins"/>
    <property type="match status" value="1"/>
</dbReference>
<comment type="subcellular location">
    <subcellularLocation>
        <location evidence="1">Membrane</location>
        <topology evidence="1">Single-pass type IV membrane protein</topology>
    </subcellularLocation>
</comment>
<keyword evidence="6" id="KW-0175">Coiled coil</keyword>
<dbReference type="InterPro" id="IPR008962">
    <property type="entry name" value="PapD-like_sf"/>
</dbReference>
<dbReference type="PANTHER" id="PTHR10809">
    <property type="entry name" value="VESICLE-ASSOCIATED MEMBRANE PROTEIN-ASSOCIATED PROTEIN"/>
    <property type="match status" value="1"/>
</dbReference>
<dbReference type="GO" id="GO:0061709">
    <property type="term" value="P:reticulophagy"/>
    <property type="evidence" value="ECO:0007669"/>
    <property type="project" value="UniProtKB-ARBA"/>
</dbReference>
<feature type="domain" description="MSP" evidence="9">
    <location>
        <begin position="52"/>
        <end position="177"/>
    </location>
</feature>
<organism evidence="10 11">
    <name type="scientific">Amanita thiersii Skay4041</name>
    <dbReference type="NCBI Taxonomy" id="703135"/>
    <lineage>
        <taxon>Eukaryota</taxon>
        <taxon>Fungi</taxon>
        <taxon>Dikarya</taxon>
        <taxon>Basidiomycota</taxon>
        <taxon>Agaricomycotina</taxon>
        <taxon>Agaricomycetes</taxon>
        <taxon>Agaricomycetidae</taxon>
        <taxon>Agaricales</taxon>
        <taxon>Pluteineae</taxon>
        <taxon>Amanitaceae</taxon>
        <taxon>Amanita</taxon>
    </lineage>
</organism>
<proteinExistence type="inferred from homology"/>
<feature type="coiled-coil region" evidence="6">
    <location>
        <begin position="358"/>
        <end position="392"/>
    </location>
</feature>
<keyword evidence="11" id="KW-1185">Reference proteome</keyword>
<dbReference type="InterPro" id="IPR016763">
    <property type="entry name" value="VAP"/>
</dbReference>
<evidence type="ECO:0000256" key="5">
    <source>
        <dbReference type="ARBA" id="ARBA00023136"/>
    </source>
</evidence>
<dbReference type="AlphaFoldDB" id="A0A2A9NU76"/>
<evidence type="ECO:0000256" key="4">
    <source>
        <dbReference type="ARBA" id="ARBA00022989"/>
    </source>
</evidence>
<dbReference type="GO" id="GO:0005886">
    <property type="term" value="C:plasma membrane"/>
    <property type="evidence" value="ECO:0007669"/>
    <property type="project" value="TreeGrafter"/>
</dbReference>
<dbReference type="GO" id="GO:0033149">
    <property type="term" value="F:FFAT motif binding"/>
    <property type="evidence" value="ECO:0007669"/>
    <property type="project" value="TreeGrafter"/>
</dbReference>
<keyword evidence="4 8" id="KW-1133">Transmembrane helix</keyword>
<feature type="transmembrane region" description="Helical" evidence="8">
    <location>
        <begin position="424"/>
        <end position="443"/>
    </location>
</feature>
<dbReference type="Pfam" id="PF00635">
    <property type="entry name" value="Motile_Sperm"/>
    <property type="match status" value="1"/>
</dbReference>
<dbReference type="GO" id="GO:0035091">
    <property type="term" value="F:phosphatidylinositol binding"/>
    <property type="evidence" value="ECO:0007669"/>
    <property type="project" value="UniProtKB-ARBA"/>
</dbReference>
<evidence type="ECO:0000256" key="8">
    <source>
        <dbReference type="SAM" id="Phobius"/>
    </source>
</evidence>
<dbReference type="EMBL" id="KZ301971">
    <property type="protein sequence ID" value="PFH54099.1"/>
    <property type="molecule type" value="Genomic_DNA"/>
</dbReference>
<dbReference type="GO" id="GO:0051685">
    <property type="term" value="P:maintenance of ER location"/>
    <property type="evidence" value="ECO:0007669"/>
    <property type="project" value="UniProtKB-ARBA"/>
</dbReference>
<dbReference type="GO" id="GO:0061817">
    <property type="term" value="P:endoplasmic reticulum-plasma membrane tethering"/>
    <property type="evidence" value="ECO:0007669"/>
    <property type="project" value="UniProtKB-ARBA"/>
</dbReference>
<protein>
    <recommendedName>
        <fullName evidence="9">MSP domain-containing protein</fullName>
    </recommendedName>
</protein>
<dbReference type="InterPro" id="IPR013783">
    <property type="entry name" value="Ig-like_fold"/>
</dbReference>
<evidence type="ECO:0000256" key="7">
    <source>
        <dbReference type="SAM" id="MobiDB-lite"/>
    </source>
</evidence>
<evidence type="ECO:0000313" key="11">
    <source>
        <dbReference type="Proteomes" id="UP000242287"/>
    </source>
</evidence>
<sequence length="444" mass="48939">MAKVQFAEFAVVSSHKVRMFGEIARSHVQGSLFSRHNLSSDAHHPSSQPKMSVALNPSTSLGFHRPLTQLVKRSLTISNNNALPIAFKVKTTAPKLYCVRPNSGRVEPGQSVEVAVMLQAMREEPPLNAKCKDKFLIQSTMITPEKEGMSLQDIWSVPEGTDEASKVHQQKLRVTYLPPEGSPMPEETEPAAAPHIPDPASRLASQQSKFEVVNGHHEQPTSDFTEDHHAQHPPTPRQVSLPQDLPRSSTPHYEYSIAREQSHEHEEQVPIEAVPSQTRVPPPVTRHARHGSTDEAGRTEFRPEAPPSYFGEPEPAHAPVPAPPIPVPPPTTNRRTSQPPPPAAPVVRQQDVETIPAYRELVTQYNAAISEIEHLRNELATASSIVAESELRRRTKAQSEVGSIASETDVQTVIDDGGYHQEGVPLQVVVIIAVGIFITTYLFF</sequence>
<evidence type="ECO:0000256" key="6">
    <source>
        <dbReference type="SAM" id="Coils"/>
    </source>
</evidence>
<feature type="compositionally biased region" description="Pro residues" evidence="7">
    <location>
        <begin position="316"/>
        <end position="331"/>
    </location>
</feature>
<dbReference type="OrthoDB" id="264603at2759"/>
<gene>
    <name evidence="10" type="ORF">AMATHDRAFT_83601</name>
</gene>
<feature type="compositionally biased region" description="Basic and acidic residues" evidence="7">
    <location>
        <begin position="214"/>
        <end position="230"/>
    </location>
</feature>
<evidence type="ECO:0000256" key="3">
    <source>
        <dbReference type="ARBA" id="ARBA00022692"/>
    </source>
</evidence>
<keyword evidence="3 8" id="KW-0812">Transmembrane</keyword>
<dbReference type="GO" id="GO:1902647">
    <property type="term" value="P:negative regulation of 1-phosphatidyl-1D-myo-inositol 4,5-bisphosphate biosynthetic process"/>
    <property type="evidence" value="ECO:0007669"/>
    <property type="project" value="UniProtKB-ARBA"/>
</dbReference>
<dbReference type="PROSITE" id="PS50202">
    <property type="entry name" value="MSP"/>
    <property type="match status" value="1"/>
</dbReference>
<evidence type="ECO:0000259" key="9">
    <source>
        <dbReference type="PROSITE" id="PS50202"/>
    </source>
</evidence>
<feature type="compositionally biased region" description="Basic and acidic residues" evidence="7">
    <location>
        <begin position="291"/>
        <end position="303"/>
    </location>
</feature>
<dbReference type="GO" id="GO:0090158">
    <property type="term" value="P:endoplasmic reticulum membrane organization"/>
    <property type="evidence" value="ECO:0007669"/>
    <property type="project" value="TreeGrafter"/>
</dbReference>
<dbReference type="InterPro" id="IPR000535">
    <property type="entry name" value="MSP_dom"/>
</dbReference>
<evidence type="ECO:0000256" key="2">
    <source>
        <dbReference type="ARBA" id="ARBA00008932"/>
    </source>
</evidence>
<evidence type="ECO:0000313" key="10">
    <source>
        <dbReference type="EMBL" id="PFH54099.1"/>
    </source>
</evidence>
<reference evidence="10 11" key="1">
    <citation type="submission" date="2014-02" db="EMBL/GenBank/DDBJ databases">
        <title>Transposable element dynamics among asymbiotic and ectomycorrhizal Amanita fungi.</title>
        <authorList>
            <consortium name="DOE Joint Genome Institute"/>
            <person name="Hess J."/>
            <person name="Skrede I."/>
            <person name="Wolfe B."/>
            <person name="LaButti K."/>
            <person name="Ohm R.A."/>
            <person name="Grigoriev I.V."/>
            <person name="Pringle A."/>
        </authorList>
    </citation>
    <scope>NUCLEOTIDE SEQUENCE [LARGE SCALE GENOMIC DNA]</scope>
    <source>
        <strain evidence="10 11">SKay4041</strain>
    </source>
</reference>
<keyword evidence="5 8" id="KW-0472">Membrane</keyword>
<dbReference type="STRING" id="703135.A0A2A9NU76"/>
<dbReference type="GO" id="GO:0160219">
    <property type="term" value="C:cortical endoplasmic reticulum membrane"/>
    <property type="evidence" value="ECO:0007669"/>
    <property type="project" value="UniProtKB-ARBA"/>
</dbReference>
<dbReference type="GO" id="GO:0007009">
    <property type="term" value="P:plasma membrane organization"/>
    <property type="evidence" value="ECO:0007669"/>
    <property type="project" value="UniProtKB-ARBA"/>
</dbReference>
<feature type="compositionally biased region" description="Polar residues" evidence="7">
    <location>
        <begin position="237"/>
        <end position="251"/>
    </location>
</feature>
<dbReference type="GO" id="GO:0160214">
    <property type="term" value="F:endoplasmic reticulum-plasma membrane adaptor activity"/>
    <property type="evidence" value="ECO:0007669"/>
    <property type="project" value="UniProtKB-ARBA"/>
</dbReference>
<evidence type="ECO:0000256" key="1">
    <source>
        <dbReference type="ARBA" id="ARBA00004211"/>
    </source>
</evidence>
<dbReference type="FunFam" id="2.60.40.10:FF:000813">
    <property type="entry name" value="Vesicle-associated protein 1-1"/>
    <property type="match status" value="1"/>
</dbReference>
<dbReference type="SUPFAM" id="SSF49354">
    <property type="entry name" value="PapD-like"/>
    <property type="match status" value="1"/>
</dbReference>
<dbReference type="Proteomes" id="UP000242287">
    <property type="component" value="Unassembled WGS sequence"/>
</dbReference>
<comment type="similarity">
    <text evidence="2">Belongs to the VAMP-associated protein (VAP) (TC 9.B.17) family.</text>
</comment>
<feature type="region of interest" description="Disordered" evidence="7">
    <location>
        <begin position="177"/>
        <end position="349"/>
    </location>
</feature>
<dbReference type="PANTHER" id="PTHR10809:SF6">
    <property type="entry name" value="AT11025P-RELATED"/>
    <property type="match status" value="1"/>
</dbReference>
<dbReference type="GO" id="GO:0001786">
    <property type="term" value="F:phosphatidylserine binding"/>
    <property type="evidence" value="ECO:0007669"/>
    <property type="project" value="UniProtKB-ARBA"/>
</dbReference>
<dbReference type="GO" id="GO:0140506">
    <property type="term" value="F:endoplasmic reticulum-autophagosome adaptor activity"/>
    <property type="evidence" value="ECO:0007669"/>
    <property type="project" value="UniProtKB-ARBA"/>
</dbReference>
<name>A0A2A9NU76_9AGAR</name>